<evidence type="ECO:0000256" key="6">
    <source>
        <dbReference type="PROSITE-ProRule" id="PRU00146"/>
    </source>
</evidence>
<dbReference type="CDD" id="cd15499">
    <property type="entry name" value="PHD1_MTF2_PHF19_like"/>
    <property type="match status" value="1"/>
</dbReference>
<dbReference type="InterPro" id="IPR013083">
    <property type="entry name" value="Znf_RING/FYVE/PHD"/>
</dbReference>
<comment type="subcellular location">
    <subcellularLocation>
        <location evidence="1">Nucleus</location>
    </subcellularLocation>
</comment>
<dbReference type="Pfam" id="PF00628">
    <property type="entry name" value="PHD"/>
    <property type="match status" value="1"/>
</dbReference>
<dbReference type="PANTHER" id="PTHR12628:SF10">
    <property type="entry name" value="HOMEOBOX DOMAIN-CONTAINING PROTEIN"/>
    <property type="match status" value="1"/>
</dbReference>
<feature type="domain" description="PHD-type" evidence="8">
    <location>
        <begin position="224"/>
        <end position="280"/>
    </location>
</feature>
<dbReference type="PANTHER" id="PTHR12628">
    <property type="entry name" value="POLYCOMB-LIKE TRANSCRIPTION FACTOR"/>
    <property type="match status" value="1"/>
</dbReference>
<evidence type="ECO:0000313" key="9">
    <source>
        <dbReference type="EMBL" id="CAE2298630.1"/>
    </source>
</evidence>
<dbReference type="InterPro" id="IPR019786">
    <property type="entry name" value="Zinc_finger_PHD-type_CS"/>
</dbReference>
<name>A0A7S4NP67_GUITH</name>
<dbReference type="PROSITE" id="PS01359">
    <property type="entry name" value="ZF_PHD_1"/>
    <property type="match status" value="1"/>
</dbReference>
<feature type="compositionally biased region" description="Basic and acidic residues" evidence="7">
    <location>
        <begin position="170"/>
        <end position="179"/>
    </location>
</feature>
<dbReference type="AlphaFoldDB" id="A0A7S4NP67"/>
<evidence type="ECO:0000256" key="3">
    <source>
        <dbReference type="ARBA" id="ARBA00022771"/>
    </source>
</evidence>
<feature type="compositionally biased region" description="Acidic residues" evidence="7">
    <location>
        <begin position="319"/>
        <end position="335"/>
    </location>
</feature>
<dbReference type="GO" id="GO:0008270">
    <property type="term" value="F:zinc ion binding"/>
    <property type="evidence" value="ECO:0007669"/>
    <property type="project" value="UniProtKB-KW"/>
</dbReference>
<keyword evidence="5" id="KW-0539">Nucleus</keyword>
<feature type="compositionally biased region" description="Polar residues" evidence="7">
    <location>
        <begin position="424"/>
        <end position="440"/>
    </location>
</feature>
<dbReference type="SMART" id="SM00249">
    <property type="entry name" value="PHD"/>
    <property type="match status" value="1"/>
</dbReference>
<organism evidence="9">
    <name type="scientific">Guillardia theta</name>
    <name type="common">Cryptophyte</name>
    <name type="synonym">Cryptomonas phi</name>
    <dbReference type="NCBI Taxonomy" id="55529"/>
    <lineage>
        <taxon>Eukaryota</taxon>
        <taxon>Cryptophyceae</taxon>
        <taxon>Pyrenomonadales</taxon>
        <taxon>Geminigeraceae</taxon>
        <taxon>Guillardia</taxon>
    </lineage>
</organism>
<reference evidence="9" key="1">
    <citation type="submission" date="2021-01" db="EMBL/GenBank/DDBJ databases">
        <authorList>
            <person name="Corre E."/>
            <person name="Pelletier E."/>
            <person name="Niang G."/>
            <person name="Scheremetjew M."/>
            <person name="Finn R."/>
            <person name="Kale V."/>
            <person name="Holt S."/>
            <person name="Cochrane G."/>
            <person name="Meng A."/>
            <person name="Brown T."/>
            <person name="Cohen L."/>
        </authorList>
    </citation>
    <scope>NUCLEOTIDE SEQUENCE</scope>
    <source>
        <strain evidence="9">CCMP 2712</strain>
    </source>
</reference>
<dbReference type="GO" id="GO:0003682">
    <property type="term" value="F:chromatin binding"/>
    <property type="evidence" value="ECO:0007669"/>
    <property type="project" value="TreeGrafter"/>
</dbReference>
<feature type="region of interest" description="Disordered" evidence="7">
    <location>
        <begin position="48"/>
        <end position="105"/>
    </location>
</feature>
<feature type="compositionally biased region" description="Basic and acidic residues" evidence="7">
    <location>
        <begin position="357"/>
        <end position="367"/>
    </location>
</feature>
<evidence type="ECO:0000259" key="8">
    <source>
        <dbReference type="PROSITE" id="PS50016"/>
    </source>
</evidence>
<evidence type="ECO:0000256" key="7">
    <source>
        <dbReference type="SAM" id="MobiDB-lite"/>
    </source>
</evidence>
<keyword evidence="4" id="KW-0862">Zinc</keyword>
<dbReference type="GO" id="GO:0045814">
    <property type="term" value="P:negative regulation of gene expression, epigenetic"/>
    <property type="evidence" value="ECO:0007669"/>
    <property type="project" value="TreeGrafter"/>
</dbReference>
<dbReference type="InterPro" id="IPR011011">
    <property type="entry name" value="Znf_FYVE_PHD"/>
</dbReference>
<dbReference type="SUPFAM" id="SSF57903">
    <property type="entry name" value="FYVE/PHD zinc finger"/>
    <property type="match status" value="1"/>
</dbReference>
<feature type="compositionally biased region" description="Basic residues" evidence="7">
    <location>
        <begin position="389"/>
        <end position="402"/>
    </location>
</feature>
<evidence type="ECO:0000256" key="1">
    <source>
        <dbReference type="ARBA" id="ARBA00004123"/>
    </source>
</evidence>
<feature type="compositionally biased region" description="Basic and acidic residues" evidence="7">
    <location>
        <begin position="54"/>
        <end position="68"/>
    </location>
</feature>
<dbReference type="EMBL" id="HBKN01018667">
    <property type="protein sequence ID" value="CAE2298630.1"/>
    <property type="molecule type" value="Transcribed_RNA"/>
</dbReference>
<feature type="region of interest" description="Disordered" evidence="7">
    <location>
        <begin position="160"/>
        <end position="179"/>
    </location>
</feature>
<proteinExistence type="predicted"/>
<sequence>MGRRGEANKEQQQHQRLRCRTNVVDYSIMNGTWGPIISDFNAVDRNLHNNSSPVRERQVPERRSDGKGKKPVSNAANKDVKPAAGKARHTKTFTKPEKKQLTGNRLLAKKRLKEAPDHSNGDPTLENSGHRALRIRNRIKTRLTNARYFQTMLDAYEQDGWGPSSHRKLKPTEELKKSSESLIHAKKEIKELLKQMDPASNELAQKETRIDEREYEAEGLAFEKIVCSICGTGDARRGNDILLCDYSECNRAFHQKCHHPQVTELPHDDEDWFCTHCLCYTDCIEAVNELFGTHYTTWEKMFPELEENASNELSSEEYNSQEDDDYDPDMDEILSDDNKSVHSESVSEEHSDDEDSDKSTDEPESTTKRKNQSVLAKLLAAASPPVSPRGRKSKTLKRKKSKKESEGKASKVKVKKPRGEEGQSARNSSSLVEWDQNWTVQGAAVEESDDDNYDPDLSSDCGEGDDDARPQSSKKSKKTRARRASAAKAMSYFATLPD</sequence>
<dbReference type="InterPro" id="IPR001965">
    <property type="entry name" value="Znf_PHD"/>
</dbReference>
<evidence type="ECO:0000256" key="5">
    <source>
        <dbReference type="ARBA" id="ARBA00023242"/>
    </source>
</evidence>
<dbReference type="InterPro" id="IPR019787">
    <property type="entry name" value="Znf_PHD-finger"/>
</dbReference>
<keyword evidence="3 6" id="KW-0863">Zinc-finger</keyword>
<feature type="compositionally biased region" description="Basic residues" evidence="7">
    <location>
        <begin position="472"/>
        <end position="485"/>
    </location>
</feature>
<accession>A0A7S4NP67</accession>
<dbReference type="GO" id="GO:0003677">
    <property type="term" value="F:DNA binding"/>
    <property type="evidence" value="ECO:0007669"/>
    <property type="project" value="TreeGrafter"/>
</dbReference>
<evidence type="ECO:0000256" key="2">
    <source>
        <dbReference type="ARBA" id="ARBA00022723"/>
    </source>
</evidence>
<feature type="region of interest" description="Disordered" evidence="7">
    <location>
        <begin position="307"/>
        <end position="498"/>
    </location>
</feature>
<dbReference type="PROSITE" id="PS50016">
    <property type="entry name" value="ZF_PHD_2"/>
    <property type="match status" value="1"/>
</dbReference>
<gene>
    <name evidence="9" type="ORF">GTHE00462_LOCUS14717</name>
</gene>
<evidence type="ECO:0000256" key="4">
    <source>
        <dbReference type="ARBA" id="ARBA00022833"/>
    </source>
</evidence>
<keyword evidence="2" id="KW-0479">Metal-binding</keyword>
<dbReference type="GO" id="GO:0005634">
    <property type="term" value="C:nucleus"/>
    <property type="evidence" value="ECO:0007669"/>
    <property type="project" value="UniProtKB-SubCell"/>
</dbReference>
<dbReference type="Gene3D" id="3.30.40.10">
    <property type="entry name" value="Zinc/RING finger domain, C3HC4 (zinc finger)"/>
    <property type="match status" value="1"/>
</dbReference>
<protein>
    <recommendedName>
        <fullName evidence="8">PHD-type domain-containing protein</fullName>
    </recommendedName>
</protein>
<feature type="compositionally biased region" description="Basic and acidic residues" evidence="7">
    <location>
        <begin position="336"/>
        <end position="349"/>
    </location>
</feature>